<name>A0AAW1PP63_9CHLO</name>
<feature type="region of interest" description="Disordered" evidence="4">
    <location>
        <begin position="344"/>
        <end position="389"/>
    </location>
</feature>
<proteinExistence type="predicted"/>
<dbReference type="InterPro" id="IPR010402">
    <property type="entry name" value="CCT_domain"/>
</dbReference>
<accession>A0AAW1PP63</accession>
<evidence type="ECO:0000259" key="5">
    <source>
        <dbReference type="PROSITE" id="PS51017"/>
    </source>
</evidence>
<dbReference type="Proteomes" id="UP001489004">
    <property type="component" value="Unassembled WGS sequence"/>
</dbReference>
<dbReference type="Pfam" id="PF06203">
    <property type="entry name" value="CCT"/>
    <property type="match status" value="1"/>
</dbReference>
<keyword evidence="7" id="KW-1185">Reference proteome</keyword>
<feature type="compositionally biased region" description="Polar residues" evidence="4">
    <location>
        <begin position="174"/>
        <end position="188"/>
    </location>
</feature>
<dbReference type="AlphaFoldDB" id="A0AAW1PP63"/>
<dbReference type="EMBL" id="JALJOR010000009">
    <property type="protein sequence ID" value="KAK9811615.1"/>
    <property type="molecule type" value="Genomic_DNA"/>
</dbReference>
<feature type="region of interest" description="Disordered" evidence="4">
    <location>
        <begin position="446"/>
        <end position="486"/>
    </location>
</feature>
<feature type="compositionally biased region" description="Polar residues" evidence="4">
    <location>
        <begin position="375"/>
        <end position="385"/>
    </location>
</feature>
<protein>
    <recommendedName>
        <fullName evidence="5">CCT domain-containing protein</fullName>
    </recommendedName>
</protein>
<evidence type="ECO:0000256" key="4">
    <source>
        <dbReference type="SAM" id="MobiDB-lite"/>
    </source>
</evidence>
<evidence type="ECO:0000256" key="1">
    <source>
        <dbReference type="ARBA" id="ARBA00004123"/>
    </source>
</evidence>
<reference evidence="6 7" key="1">
    <citation type="journal article" date="2024" name="Nat. Commun.">
        <title>Phylogenomics reveals the evolutionary origins of lichenization in chlorophyte algae.</title>
        <authorList>
            <person name="Puginier C."/>
            <person name="Libourel C."/>
            <person name="Otte J."/>
            <person name="Skaloud P."/>
            <person name="Haon M."/>
            <person name="Grisel S."/>
            <person name="Petersen M."/>
            <person name="Berrin J.G."/>
            <person name="Delaux P.M."/>
            <person name="Dal Grande F."/>
            <person name="Keller J."/>
        </authorList>
    </citation>
    <scope>NUCLEOTIDE SEQUENCE [LARGE SCALE GENOMIC DNA]</scope>
    <source>
        <strain evidence="6 7">SAG 2043</strain>
    </source>
</reference>
<feature type="region of interest" description="Disordered" evidence="4">
    <location>
        <begin position="174"/>
        <end position="199"/>
    </location>
</feature>
<dbReference type="PANTHER" id="PTHR31874:SF1">
    <property type="entry name" value="ZINC FINGER PROTEIN CONSTANS-LIKE 6"/>
    <property type="match status" value="1"/>
</dbReference>
<evidence type="ECO:0000313" key="7">
    <source>
        <dbReference type="Proteomes" id="UP001489004"/>
    </source>
</evidence>
<dbReference type="InterPro" id="IPR052453">
    <property type="entry name" value="CONSTANS-like_ZF"/>
</dbReference>
<dbReference type="PANTHER" id="PTHR31874">
    <property type="entry name" value="CCT MOTIF FAMILY PROTEIN, EXPRESSED"/>
    <property type="match status" value="1"/>
</dbReference>
<keyword evidence="2 3" id="KW-0539">Nucleus</keyword>
<feature type="compositionally biased region" description="Low complexity" evidence="4">
    <location>
        <begin position="446"/>
        <end position="461"/>
    </location>
</feature>
<feature type="region of interest" description="Disordered" evidence="4">
    <location>
        <begin position="292"/>
        <end position="311"/>
    </location>
</feature>
<evidence type="ECO:0000256" key="3">
    <source>
        <dbReference type="PROSITE-ProRule" id="PRU00357"/>
    </source>
</evidence>
<feature type="domain" description="CCT" evidence="5">
    <location>
        <begin position="391"/>
        <end position="433"/>
    </location>
</feature>
<evidence type="ECO:0000256" key="2">
    <source>
        <dbReference type="ARBA" id="ARBA00023242"/>
    </source>
</evidence>
<comment type="subcellular location">
    <subcellularLocation>
        <location evidence="1 3">Nucleus</location>
    </subcellularLocation>
</comment>
<dbReference type="GO" id="GO:0006355">
    <property type="term" value="P:regulation of DNA-templated transcription"/>
    <property type="evidence" value="ECO:0007669"/>
    <property type="project" value="TreeGrafter"/>
</dbReference>
<sequence>MQDQVPSTAEADYMLAEQSGWPDMPAGMVTSAGFDLGDSSDGGGFSEVQLNSMVNGEYDSAGMCPSTSSHPGNFSCSSFADYTQESLARSADGGSCGLGSVGSDQLATMFCLDQQQQQLRHQQQPQAAGFGSSGDLQHGAMLLRMQHPMHLMAPHGYGVPMPFNPALASAFSGQSETTALSNMPSSGSEEAGPEPAGAGNSLPWLANSWMTSYYSGMLQSSEPAPAADFTQSGQHAIQMPSQKELQGSMISGPEGAMGLQGWQYGGLPTMAALASSRGSSMELLRVPDVSGSPAGMSEGQVPGQVPYSQAQGQYRPAMPPNMGITAALLSGVPTHMLHPQLRAPACSQAQQVKAERPPLGQTGPASPNPPAHSKPQPSASHTTGDVEQLSRQELLERYREKKRKRLFTKTIRYHKRKVNADRRPRVKGRFVKLGDPNHPAAAPELQEAAKAEGSAPHAAPAEEAEGDALSEDSSLNTEHNVFADGPISQLAVQVGASA</sequence>
<gene>
    <name evidence="6" type="ORF">WJX72_007020</name>
</gene>
<dbReference type="GO" id="GO:0005634">
    <property type="term" value="C:nucleus"/>
    <property type="evidence" value="ECO:0007669"/>
    <property type="project" value="UniProtKB-SubCell"/>
</dbReference>
<comment type="caution">
    <text evidence="6">The sequence shown here is derived from an EMBL/GenBank/DDBJ whole genome shotgun (WGS) entry which is preliminary data.</text>
</comment>
<evidence type="ECO:0000313" key="6">
    <source>
        <dbReference type="EMBL" id="KAK9811615.1"/>
    </source>
</evidence>
<organism evidence="6 7">
    <name type="scientific">[Myrmecia] bisecta</name>
    <dbReference type="NCBI Taxonomy" id="41462"/>
    <lineage>
        <taxon>Eukaryota</taxon>
        <taxon>Viridiplantae</taxon>
        <taxon>Chlorophyta</taxon>
        <taxon>core chlorophytes</taxon>
        <taxon>Trebouxiophyceae</taxon>
        <taxon>Trebouxiales</taxon>
        <taxon>Trebouxiaceae</taxon>
        <taxon>Myrmecia</taxon>
    </lineage>
</organism>
<dbReference type="PROSITE" id="PS51017">
    <property type="entry name" value="CCT"/>
    <property type="match status" value="1"/>
</dbReference>